<dbReference type="PANTHER" id="PTHR46579">
    <property type="entry name" value="F5/8 TYPE C DOMAIN-CONTAINING PROTEIN-RELATED"/>
    <property type="match status" value="1"/>
</dbReference>
<dbReference type="EMBL" id="JAEPRD010000358">
    <property type="protein sequence ID" value="KAG2191745.1"/>
    <property type="molecule type" value="Genomic_DNA"/>
</dbReference>
<evidence type="ECO:0000313" key="3">
    <source>
        <dbReference type="Proteomes" id="UP000603453"/>
    </source>
</evidence>
<evidence type="ECO:0000256" key="1">
    <source>
        <dbReference type="SAM" id="Phobius"/>
    </source>
</evidence>
<comment type="caution">
    <text evidence="2">The sequence shown here is derived from an EMBL/GenBank/DDBJ whole genome shotgun (WGS) entry which is preliminary data.</text>
</comment>
<feature type="transmembrane region" description="Helical" evidence="1">
    <location>
        <begin position="169"/>
        <end position="194"/>
    </location>
</feature>
<evidence type="ECO:0008006" key="4">
    <source>
        <dbReference type="Google" id="ProtNLM"/>
    </source>
</evidence>
<dbReference type="InterPro" id="IPR004242">
    <property type="entry name" value="Transposase_21"/>
</dbReference>
<dbReference type="Pfam" id="PF02992">
    <property type="entry name" value="Transposase_21"/>
    <property type="match status" value="1"/>
</dbReference>
<proteinExistence type="predicted"/>
<keyword evidence="1" id="KW-0812">Transmembrane</keyword>
<keyword evidence="1" id="KW-1133">Transmembrane helix</keyword>
<organism evidence="2 3">
    <name type="scientific">Mucor saturninus</name>
    <dbReference type="NCBI Taxonomy" id="64648"/>
    <lineage>
        <taxon>Eukaryota</taxon>
        <taxon>Fungi</taxon>
        <taxon>Fungi incertae sedis</taxon>
        <taxon>Mucoromycota</taxon>
        <taxon>Mucoromycotina</taxon>
        <taxon>Mucoromycetes</taxon>
        <taxon>Mucorales</taxon>
        <taxon>Mucorineae</taxon>
        <taxon>Mucoraceae</taxon>
        <taxon>Mucor</taxon>
    </lineage>
</organism>
<dbReference type="Proteomes" id="UP000603453">
    <property type="component" value="Unassembled WGS sequence"/>
</dbReference>
<name>A0A8H7QHC2_9FUNG</name>
<accession>A0A8H7QHC2</accession>
<protein>
    <recommendedName>
        <fullName evidence="4">Transposase domain-containing protein</fullName>
    </recommendedName>
</protein>
<dbReference type="PANTHER" id="PTHR46579:SF2">
    <property type="entry name" value="C2H2-TYPE DOMAIN-CONTAINING PROTEIN"/>
    <property type="match status" value="1"/>
</dbReference>
<evidence type="ECO:0000313" key="2">
    <source>
        <dbReference type="EMBL" id="KAG2191745.1"/>
    </source>
</evidence>
<dbReference type="OrthoDB" id="2431110at2759"/>
<keyword evidence="1" id="KW-0472">Membrane</keyword>
<gene>
    <name evidence="2" type="ORF">INT47_003105</name>
</gene>
<keyword evidence="3" id="KW-1185">Reference proteome</keyword>
<sequence>MAPNRSSRNTVECRCSVCKNKLGGFNIISSQTFKRHMRIEETKKNLLSHRIFNEDRIEMIHETSEAVDKHEQFFDAEEYEIENEGEFDEAAPAQTRNLPFSEADTMFGVDGDDCVHESISENEEDEEESEDSDDEAAIFGEELYELIFIFYTKDFSLDPQPKLNFIHRFIVTTIALFVSLYVVDEGAVILIAIINKILEIFQDPFRLPLSVPGLKQLAGYGNLTSGIKKYVACSECHTIYDIGVSVPLSCTSIKFGGSSLCSNPLFKSGSESRIPKRTYVYHSVIDSLKKFFRRPGFEDAINSWNRGPKVDGVLFDIYDGIMWNEFQDIDGFPFVDTDRSLMLTLNIDWFQPFDGVTYSCGAIYLAINNLPREIRFKKENTILVGLMPGPKEAKTSEINSYLQPLVDELQSLYKGVKIQTHQCPNGTTIRAALFMVACDIPAARKVCGFTSHTSTNACHKCKRQFSRLAGTSSVNYSGFDFSKWLLRTKNDNCKDAEVWRNATTKTERHRLEVENGVRWSELHRLEYFDAVRCTIIDPMHNLFLGTAKRMMEKWVADGIIDSKKLVSMQNMVKNMVLPPDYTPLKTKIAKGFPFMKADEWKSWCLVYSPVVLKDLLPPKMFENWIFFVNACRLLIKPNITEDEIDNAHEYLQKFCQGCENLYDLDLLSPNMHLHLHLHQTVQDFGPVYGYWLFGFERYNGILKNIQTNRKTGFEWTYMKRFVEEVHKEDFARNILESANAHGYLDIFKKLLKTETRSVIPPSQPHAFSLSDFINAAYNTTSSIKGNESLPPSAFPLRTKPLSPMPSPDYDCLVEHYQVVYNDRSISSCKINMDSSAFVNDWIVMLKSINILGQVFKGNHGNKRGSYIQALFVEDKTNVIYGYIGEIQYIFVHTFSPASLSTEYHNPQHTFAFVKWYKTTSDRTREMEGIEIHKSEFSRVDFQSILPMHRILMPVAIVDYQPLSKISKKLVVPLPRKIYT</sequence>
<reference evidence="2" key="1">
    <citation type="submission" date="2020-12" db="EMBL/GenBank/DDBJ databases">
        <title>Metabolic potential, ecology and presence of endohyphal bacteria is reflected in genomic diversity of Mucoromycotina.</title>
        <authorList>
            <person name="Muszewska A."/>
            <person name="Okrasinska A."/>
            <person name="Steczkiewicz K."/>
            <person name="Drgas O."/>
            <person name="Orlowska M."/>
            <person name="Perlinska-Lenart U."/>
            <person name="Aleksandrzak-Piekarczyk T."/>
            <person name="Szatraj K."/>
            <person name="Zielenkiewicz U."/>
            <person name="Pilsyk S."/>
            <person name="Malc E."/>
            <person name="Mieczkowski P."/>
            <person name="Kruszewska J.S."/>
            <person name="Biernat P."/>
            <person name="Pawlowska J."/>
        </authorList>
    </citation>
    <scope>NUCLEOTIDE SEQUENCE</scope>
    <source>
        <strain evidence="2">WA0000017839</strain>
    </source>
</reference>
<dbReference type="AlphaFoldDB" id="A0A8H7QHC2"/>